<dbReference type="AlphaFoldDB" id="A0A5S5BDK7"/>
<evidence type="ECO:0008006" key="3">
    <source>
        <dbReference type="Google" id="ProtNLM"/>
    </source>
</evidence>
<evidence type="ECO:0000313" key="1">
    <source>
        <dbReference type="EMBL" id="TYP64402.1"/>
    </source>
</evidence>
<comment type="caution">
    <text evidence="1">The sequence shown here is derived from an EMBL/GenBank/DDBJ whole genome shotgun (WGS) entry which is preliminary data.</text>
</comment>
<dbReference type="InterPro" id="IPR029069">
    <property type="entry name" value="HotDog_dom_sf"/>
</dbReference>
<organism evidence="1 2">
    <name type="scientific">Stutzerimonas stutzeri</name>
    <name type="common">Pseudomonas stutzeri</name>
    <dbReference type="NCBI Taxonomy" id="316"/>
    <lineage>
        <taxon>Bacteria</taxon>
        <taxon>Pseudomonadati</taxon>
        <taxon>Pseudomonadota</taxon>
        <taxon>Gammaproteobacteria</taxon>
        <taxon>Pseudomonadales</taxon>
        <taxon>Pseudomonadaceae</taxon>
        <taxon>Stutzerimonas</taxon>
    </lineage>
</organism>
<evidence type="ECO:0000313" key="2">
    <source>
        <dbReference type="Proteomes" id="UP000324282"/>
    </source>
</evidence>
<accession>A0A5S5BDK7</accession>
<dbReference type="SUPFAM" id="SSF54637">
    <property type="entry name" value="Thioesterase/thiol ester dehydrase-isomerase"/>
    <property type="match status" value="1"/>
</dbReference>
<gene>
    <name evidence="1" type="ORF">A9A72_1231189</name>
</gene>
<reference evidence="1 2" key="1">
    <citation type="submission" date="2019-07" db="EMBL/GenBank/DDBJ databases">
        <title>Deep subsurface shale carbon reservoir microbial communities from Ohio and West Virginia, USA.</title>
        <authorList>
            <person name="Wrighton K."/>
        </authorList>
    </citation>
    <scope>NUCLEOTIDE SEQUENCE [LARGE SCALE GENOMIC DNA]</scope>
    <source>
        <strain evidence="1 2">NP_8Ht</strain>
    </source>
</reference>
<dbReference type="Gene3D" id="3.10.129.10">
    <property type="entry name" value="Hotdog Thioesterase"/>
    <property type="match status" value="1"/>
</dbReference>
<protein>
    <recommendedName>
        <fullName evidence="3">Beta-hydroxyacyl-ACP dehydratase</fullName>
    </recommendedName>
</protein>
<sequence length="137" mass="14960">MTMDRTRLLSLLPHQGPALWLDRVLEHDATDICGLTAWSYLEPFGVDASPCLLFEAAAQLCGAHGALYGADKSIETALVAKLSAVQLHHEPVERRGALQVRARQESLSPAGALYAFSIYSHDRMLVDGRLLLVLTHA</sequence>
<dbReference type="Proteomes" id="UP000324282">
    <property type="component" value="Unassembled WGS sequence"/>
</dbReference>
<name>A0A5S5BDK7_STUST</name>
<dbReference type="EMBL" id="VNHQ01000013">
    <property type="protein sequence ID" value="TYP64402.1"/>
    <property type="molecule type" value="Genomic_DNA"/>
</dbReference>
<proteinExistence type="predicted"/>